<evidence type="ECO:0000256" key="1">
    <source>
        <dbReference type="ARBA" id="ARBA00010105"/>
    </source>
</evidence>
<proteinExistence type="inferred from homology"/>
<dbReference type="Proteomes" id="UP000176865">
    <property type="component" value="Unassembled WGS sequence"/>
</dbReference>
<gene>
    <name evidence="3" type="ORF">A2996_02215</name>
</gene>
<dbReference type="EMBL" id="MFAB01000009">
    <property type="protein sequence ID" value="OGD69054.1"/>
    <property type="molecule type" value="Genomic_DNA"/>
</dbReference>
<dbReference type="Pfam" id="PF03690">
    <property type="entry name" value="MYG1_exonuc"/>
    <property type="match status" value="1"/>
</dbReference>
<evidence type="ECO:0000313" key="3">
    <source>
        <dbReference type="EMBL" id="OGD69054.1"/>
    </source>
</evidence>
<accession>A0A1F5EPC6</accession>
<evidence type="ECO:0008006" key="5">
    <source>
        <dbReference type="Google" id="ProtNLM"/>
    </source>
</evidence>
<comment type="caution">
    <text evidence="3">The sequence shown here is derived from an EMBL/GenBank/DDBJ whole genome shotgun (WGS) entry which is preliminary data.</text>
</comment>
<organism evidence="3 4">
    <name type="scientific">Candidatus Campbellbacteria bacterium RIFCSPLOWO2_01_FULL_34_15</name>
    <dbReference type="NCBI Taxonomy" id="1797579"/>
    <lineage>
        <taxon>Bacteria</taxon>
        <taxon>Candidatus Campbelliibacteriota</taxon>
    </lineage>
</organism>
<dbReference type="InterPro" id="IPR003226">
    <property type="entry name" value="MYG1_exonuclease"/>
</dbReference>
<evidence type="ECO:0000313" key="4">
    <source>
        <dbReference type="Proteomes" id="UP000176865"/>
    </source>
</evidence>
<dbReference type="AlphaFoldDB" id="A0A1F5EPC6"/>
<dbReference type="PANTHER" id="PTHR11215:SF1">
    <property type="entry name" value="MYG1 EXONUCLEASE"/>
    <property type="match status" value="1"/>
</dbReference>
<name>A0A1F5EPC6_9BACT</name>
<keyword evidence="2" id="KW-0175">Coiled coil</keyword>
<sequence length="299" mass="34510">MFGFGDKKIIFATHSNRFHTDDVFATAVLMLFLKDEEIEIVRTRDEEIIKSADYVYDVGGIYDESLNRFDHHQEGGAGARKNGIPYSSFGLVWKKFGKELCGSQEVADFLDKKIVQFVDAMDNGIKTFKEDDDETKTYLFIDAVDAFNPFWPEEEKFDERFLEIVEFAKRILQREIERAKNLEEAKSILKKIYDETDDKRIIYLDKNYPWENILNKYPEPVFVVKSRGEGMCSVNTVRDNIYSFESRKLFPESWAGKSGKELADITGVEDAIFCHNKLFICSAKSKDGAMRLARLALGE</sequence>
<feature type="coiled-coil region" evidence="2">
    <location>
        <begin position="162"/>
        <end position="199"/>
    </location>
</feature>
<evidence type="ECO:0000256" key="2">
    <source>
        <dbReference type="SAM" id="Coils"/>
    </source>
</evidence>
<dbReference type="PANTHER" id="PTHR11215">
    <property type="entry name" value="METAL DEPENDENT HYDROLASE - RELATED"/>
    <property type="match status" value="1"/>
</dbReference>
<reference evidence="3 4" key="1">
    <citation type="journal article" date="2016" name="Nat. Commun.">
        <title>Thousands of microbial genomes shed light on interconnected biogeochemical processes in an aquifer system.</title>
        <authorList>
            <person name="Anantharaman K."/>
            <person name="Brown C.T."/>
            <person name="Hug L.A."/>
            <person name="Sharon I."/>
            <person name="Castelle C.J."/>
            <person name="Probst A.J."/>
            <person name="Thomas B.C."/>
            <person name="Singh A."/>
            <person name="Wilkins M.J."/>
            <person name="Karaoz U."/>
            <person name="Brodie E.L."/>
            <person name="Williams K.H."/>
            <person name="Hubbard S.S."/>
            <person name="Banfield J.F."/>
        </authorList>
    </citation>
    <scope>NUCLEOTIDE SEQUENCE [LARGE SCALE GENOMIC DNA]</scope>
</reference>
<comment type="similarity">
    <text evidence="1">Belongs to the MYG1 family.</text>
</comment>
<dbReference type="GO" id="GO:0005737">
    <property type="term" value="C:cytoplasm"/>
    <property type="evidence" value="ECO:0007669"/>
    <property type="project" value="TreeGrafter"/>
</dbReference>
<protein>
    <recommendedName>
        <fullName evidence="5">Metal-dependent hydrolase</fullName>
    </recommendedName>
</protein>